<dbReference type="PANTHER" id="PTHR42852">
    <property type="entry name" value="THIOL:DISULFIDE INTERCHANGE PROTEIN DSBE"/>
    <property type="match status" value="1"/>
</dbReference>
<dbReference type="GO" id="GO:0017004">
    <property type="term" value="P:cytochrome complex assembly"/>
    <property type="evidence" value="ECO:0007669"/>
    <property type="project" value="UniProtKB-KW"/>
</dbReference>
<dbReference type="PROSITE" id="PS51352">
    <property type="entry name" value="THIOREDOXIN_2"/>
    <property type="match status" value="1"/>
</dbReference>
<keyword evidence="2" id="KW-0201">Cytochrome c-type biogenesis</keyword>
<gene>
    <name evidence="6" type="ordered locus">Clim_1313</name>
</gene>
<dbReference type="GO" id="GO:0016491">
    <property type="term" value="F:oxidoreductase activity"/>
    <property type="evidence" value="ECO:0007669"/>
    <property type="project" value="InterPro"/>
</dbReference>
<feature type="chain" id="PRO_5002787727" evidence="4">
    <location>
        <begin position="22"/>
        <end position="182"/>
    </location>
</feature>
<dbReference type="AlphaFoldDB" id="B3ECV4"/>
<dbReference type="HOGENOM" id="CLU_042529_11_2_10"/>
<dbReference type="InterPro" id="IPR013740">
    <property type="entry name" value="Redoxin"/>
</dbReference>
<keyword evidence="4" id="KW-0732">Signal</keyword>
<feature type="domain" description="Thioredoxin" evidence="5">
    <location>
        <begin position="35"/>
        <end position="178"/>
    </location>
</feature>
<dbReference type="Proteomes" id="UP000008841">
    <property type="component" value="Chromosome"/>
</dbReference>
<dbReference type="GO" id="GO:0030313">
    <property type="term" value="C:cell envelope"/>
    <property type="evidence" value="ECO:0007669"/>
    <property type="project" value="UniProtKB-SubCell"/>
</dbReference>
<dbReference type="STRING" id="290315.Clim_1313"/>
<protein>
    <submittedName>
        <fullName evidence="6">Redoxin domain protein</fullName>
    </submittedName>
</protein>
<evidence type="ECO:0000313" key="7">
    <source>
        <dbReference type="Proteomes" id="UP000008841"/>
    </source>
</evidence>
<evidence type="ECO:0000256" key="3">
    <source>
        <dbReference type="ARBA" id="ARBA00023284"/>
    </source>
</evidence>
<dbReference type="InterPro" id="IPR050553">
    <property type="entry name" value="Thioredoxin_ResA/DsbE_sf"/>
</dbReference>
<dbReference type="KEGG" id="cli:Clim_1313"/>
<reference evidence="6 7" key="1">
    <citation type="submission" date="2008-05" db="EMBL/GenBank/DDBJ databases">
        <title>Complete sequence of Chlorobium limicola DSM 245.</title>
        <authorList>
            <consortium name="US DOE Joint Genome Institute"/>
            <person name="Lucas S."/>
            <person name="Copeland A."/>
            <person name="Lapidus A."/>
            <person name="Glavina del Rio T."/>
            <person name="Dalin E."/>
            <person name="Tice H."/>
            <person name="Bruce D."/>
            <person name="Goodwin L."/>
            <person name="Pitluck S."/>
            <person name="Schmutz J."/>
            <person name="Larimer F."/>
            <person name="Land M."/>
            <person name="Hauser L."/>
            <person name="Kyrpides N."/>
            <person name="Ovchinnikova G."/>
            <person name="Zhao F."/>
            <person name="Li T."/>
            <person name="Liu Z."/>
            <person name="Overmann J."/>
            <person name="Bryant D.A."/>
            <person name="Richardson P."/>
        </authorList>
    </citation>
    <scope>NUCLEOTIDE SEQUENCE [LARGE SCALE GENOMIC DNA]</scope>
    <source>
        <strain evidence="7">DSM 245 / NBRC 103803 / 6330</strain>
    </source>
</reference>
<proteinExistence type="predicted"/>
<dbReference type="InterPro" id="IPR013766">
    <property type="entry name" value="Thioredoxin_domain"/>
</dbReference>
<dbReference type="CDD" id="cd02966">
    <property type="entry name" value="TlpA_like_family"/>
    <property type="match status" value="1"/>
</dbReference>
<keyword evidence="3" id="KW-0676">Redox-active center</keyword>
<dbReference type="Pfam" id="PF08534">
    <property type="entry name" value="Redoxin"/>
    <property type="match status" value="1"/>
</dbReference>
<dbReference type="OrthoDB" id="1098640at2"/>
<name>B3ECV4_CHLL2</name>
<dbReference type="SUPFAM" id="SSF52833">
    <property type="entry name" value="Thioredoxin-like"/>
    <property type="match status" value="1"/>
</dbReference>
<sequence precursor="true">MQLFRSILIAGALAITMHALPALDAVAKKPVRKTALKTWLAPEFSAKSVQGGAVSSRTLAGKGYIVNFFGSWCPYCRKEIPDMAALQEKYEKKGFTFIGMAYRDNEQSMPDFIREQGINYPVVMADEAILDSFGRHVSGGVRSVPALFAINRDGRLLSVIIGAQTQEEFERIITETMKKPVR</sequence>
<evidence type="ECO:0000256" key="1">
    <source>
        <dbReference type="ARBA" id="ARBA00004196"/>
    </source>
</evidence>
<dbReference type="eggNOG" id="COG0526">
    <property type="taxonomic scope" value="Bacteria"/>
</dbReference>
<dbReference type="RefSeq" id="WP_012466256.1">
    <property type="nucleotide sequence ID" value="NC_010803.1"/>
</dbReference>
<dbReference type="PANTHER" id="PTHR42852:SF13">
    <property type="entry name" value="PROTEIN DIPZ"/>
    <property type="match status" value="1"/>
</dbReference>
<dbReference type="EMBL" id="CP001097">
    <property type="protein sequence ID" value="ACD90379.1"/>
    <property type="molecule type" value="Genomic_DNA"/>
</dbReference>
<evidence type="ECO:0000259" key="5">
    <source>
        <dbReference type="PROSITE" id="PS51352"/>
    </source>
</evidence>
<evidence type="ECO:0000256" key="2">
    <source>
        <dbReference type="ARBA" id="ARBA00022748"/>
    </source>
</evidence>
<dbReference type="Gene3D" id="3.40.30.10">
    <property type="entry name" value="Glutaredoxin"/>
    <property type="match status" value="1"/>
</dbReference>
<dbReference type="InterPro" id="IPR036249">
    <property type="entry name" value="Thioredoxin-like_sf"/>
</dbReference>
<evidence type="ECO:0000313" key="6">
    <source>
        <dbReference type="EMBL" id="ACD90379.1"/>
    </source>
</evidence>
<organism evidence="6 7">
    <name type="scientific">Chlorobium limicola (strain DSM 245 / NBRC 103803 / 6330)</name>
    <dbReference type="NCBI Taxonomy" id="290315"/>
    <lineage>
        <taxon>Bacteria</taxon>
        <taxon>Pseudomonadati</taxon>
        <taxon>Chlorobiota</taxon>
        <taxon>Chlorobiia</taxon>
        <taxon>Chlorobiales</taxon>
        <taxon>Chlorobiaceae</taxon>
        <taxon>Chlorobium/Pelodictyon group</taxon>
        <taxon>Chlorobium</taxon>
    </lineage>
</organism>
<dbReference type="InterPro" id="IPR017937">
    <property type="entry name" value="Thioredoxin_CS"/>
</dbReference>
<feature type="signal peptide" evidence="4">
    <location>
        <begin position="1"/>
        <end position="21"/>
    </location>
</feature>
<comment type="subcellular location">
    <subcellularLocation>
        <location evidence="1">Cell envelope</location>
    </subcellularLocation>
</comment>
<accession>B3ECV4</accession>
<evidence type="ECO:0000256" key="4">
    <source>
        <dbReference type="SAM" id="SignalP"/>
    </source>
</evidence>
<dbReference type="PROSITE" id="PS00194">
    <property type="entry name" value="THIOREDOXIN_1"/>
    <property type="match status" value="1"/>
</dbReference>